<comment type="caution">
    <text evidence="1">The sequence shown here is derived from an EMBL/GenBank/DDBJ whole genome shotgun (WGS) entry which is preliminary data.</text>
</comment>
<evidence type="ECO:0000313" key="2">
    <source>
        <dbReference type="Proteomes" id="UP000031552"/>
    </source>
</evidence>
<reference evidence="1" key="2">
    <citation type="submission" date="2014-09" db="EMBL/GenBank/DDBJ databases">
        <title>Criblamydia sequanensis harbors a mega-plasmid encoding arsenite resistance.</title>
        <authorList>
            <person name="Bertelli C."/>
            <person name="Goesmann A."/>
            <person name="Greub G."/>
        </authorList>
    </citation>
    <scope>NUCLEOTIDE SEQUENCE [LARGE SCALE GENOMIC DNA]</scope>
    <source>
        <strain evidence="1">CRIB-18</strain>
    </source>
</reference>
<dbReference type="STRING" id="1437425.CSEC_2170"/>
<evidence type="ECO:0000313" key="1">
    <source>
        <dbReference type="EMBL" id="CDR34976.1"/>
    </source>
</evidence>
<accession>A0A090D0V2</accession>
<name>A0A090D0V2_9BACT</name>
<sequence>MKVVNSAQNDFQEGLYSTFDLDDLGLQKKSKFANLRGCCNFDITKIQQVYIDFKVNLRNTYIIIAGVLEEIDTQAQERKSKVNAKEE</sequence>
<dbReference type="RefSeq" id="WP_041018532.1">
    <property type="nucleotide sequence ID" value="NZ_CCEJ010000011.1"/>
</dbReference>
<reference evidence="1" key="1">
    <citation type="submission" date="2013-12" db="EMBL/GenBank/DDBJ databases">
        <authorList>
            <person name="Linke B."/>
        </authorList>
    </citation>
    <scope>NUCLEOTIDE SEQUENCE [LARGE SCALE GENOMIC DNA]</scope>
    <source>
        <strain evidence="1">CRIB-18</strain>
    </source>
</reference>
<organism evidence="1 2">
    <name type="scientific">Candidatus Criblamydia sequanensis CRIB-18</name>
    <dbReference type="NCBI Taxonomy" id="1437425"/>
    <lineage>
        <taxon>Bacteria</taxon>
        <taxon>Pseudomonadati</taxon>
        <taxon>Chlamydiota</taxon>
        <taxon>Chlamydiia</taxon>
        <taxon>Parachlamydiales</taxon>
        <taxon>Candidatus Criblamydiaceae</taxon>
        <taxon>Candidatus Criblamydia</taxon>
    </lineage>
</organism>
<dbReference type="EMBL" id="CCEJ010000011">
    <property type="protein sequence ID" value="CDR34976.1"/>
    <property type="molecule type" value="Genomic_DNA"/>
</dbReference>
<keyword evidence="2" id="KW-1185">Reference proteome</keyword>
<proteinExistence type="predicted"/>
<dbReference type="AlphaFoldDB" id="A0A090D0V2"/>
<gene>
    <name evidence="1" type="ORF">CSEC_2170</name>
</gene>
<dbReference type="Proteomes" id="UP000031552">
    <property type="component" value="Unassembled WGS sequence"/>
</dbReference>
<protein>
    <submittedName>
        <fullName evidence="1">Uncharacterized protein</fullName>
    </submittedName>
</protein>